<feature type="active site" description="Proton acceptor" evidence="7">
    <location>
        <position position="22"/>
    </location>
</feature>
<dbReference type="GO" id="GO:0004045">
    <property type="term" value="F:peptidyl-tRNA hydrolase activity"/>
    <property type="evidence" value="ECO:0007669"/>
    <property type="project" value="UniProtKB-UniRule"/>
</dbReference>
<keyword evidence="4 7" id="KW-0694">RNA-binding</keyword>
<dbReference type="EMBL" id="PEXV01000117">
    <property type="protein sequence ID" value="PIS41348.1"/>
    <property type="molecule type" value="Genomic_DNA"/>
</dbReference>
<feature type="binding site" evidence="7">
    <location>
        <position position="67"/>
    </location>
    <ligand>
        <name>tRNA</name>
        <dbReference type="ChEBI" id="CHEBI:17843"/>
    </ligand>
</feature>
<dbReference type="EC" id="3.1.1.29" evidence="1 7"/>
<dbReference type="InterPro" id="IPR036416">
    <property type="entry name" value="Pept_tRNA_hydro_sf"/>
</dbReference>
<dbReference type="CDD" id="cd00462">
    <property type="entry name" value="PTH"/>
    <property type="match status" value="1"/>
</dbReference>
<keyword evidence="7" id="KW-0963">Cytoplasm</keyword>
<evidence type="ECO:0000256" key="6">
    <source>
        <dbReference type="ARBA" id="ARBA00050038"/>
    </source>
</evidence>
<feature type="site" description="Stabilizes the basic form of H active site to accept a proton" evidence="7">
    <location>
        <position position="92"/>
    </location>
</feature>
<dbReference type="GO" id="GO:0000049">
    <property type="term" value="F:tRNA binding"/>
    <property type="evidence" value="ECO:0007669"/>
    <property type="project" value="UniProtKB-UniRule"/>
</dbReference>
<reference evidence="11" key="1">
    <citation type="submission" date="2017-09" db="EMBL/GenBank/DDBJ databases">
        <title>Depth-based differentiation of microbial function through sediment-hosted aquifers and enrichment of novel symbionts in the deep terrestrial subsurface.</title>
        <authorList>
            <person name="Probst A.J."/>
            <person name="Ladd B."/>
            <person name="Jarett J.K."/>
            <person name="Geller-Mcgrath D.E."/>
            <person name="Sieber C.M.K."/>
            <person name="Emerson J.B."/>
            <person name="Anantharaman K."/>
            <person name="Thomas B.C."/>
            <person name="Malmstrom R."/>
            <person name="Stieglmeier M."/>
            <person name="Klingl A."/>
            <person name="Woyke T."/>
            <person name="Ryan C.M."/>
            <person name="Banfield J.F."/>
        </authorList>
    </citation>
    <scope>NUCLEOTIDE SEQUENCE [LARGE SCALE GENOMIC DNA]</scope>
</reference>
<dbReference type="PANTHER" id="PTHR17224">
    <property type="entry name" value="PEPTIDYL-TRNA HYDROLASE"/>
    <property type="match status" value="1"/>
</dbReference>
<comment type="function">
    <text evidence="7">Hydrolyzes ribosome-free peptidyl-tRNAs (with 1 or more amino acids incorporated), which drop off the ribosome during protein synthesis, or as a result of ribosome stalling.</text>
</comment>
<dbReference type="PANTHER" id="PTHR17224:SF1">
    <property type="entry name" value="PEPTIDYL-TRNA HYDROLASE"/>
    <property type="match status" value="1"/>
</dbReference>
<evidence type="ECO:0000313" key="11">
    <source>
        <dbReference type="Proteomes" id="UP000228711"/>
    </source>
</evidence>
<comment type="subcellular location">
    <subcellularLocation>
        <location evidence="7">Cytoplasm</location>
    </subcellularLocation>
</comment>
<dbReference type="Proteomes" id="UP000228711">
    <property type="component" value="Unassembled WGS sequence"/>
</dbReference>
<dbReference type="Gene3D" id="3.40.50.1470">
    <property type="entry name" value="Peptidyl-tRNA hydrolase"/>
    <property type="match status" value="1"/>
</dbReference>
<dbReference type="FunFam" id="3.40.50.1470:FF:000001">
    <property type="entry name" value="Peptidyl-tRNA hydrolase"/>
    <property type="match status" value="1"/>
</dbReference>
<gene>
    <name evidence="7" type="primary">pth</name>
    <name evidence="10" type="ORF">COT25_03480</name>
</gene>
<dbReference type="GO" id="GO:0005737">
    <property type="term" value="C:cytoplasm"/>
    <property type="evidence" value="ECO:0007669"/>
    <property type="project" value="UniProtKB-SubCell"/>
</dbReference>
<accession>A0A2H0YS80</accession>
<feature type="site" description="Discriminates between blocked and unblocked aminoacyl-tRNA" evidence="7">
    <location>
        <position position="12"/>
    </location>
</feature>
<dbReference type="GO" id="GO:0072344">
    <property type="term" value="P:rescue of stalled ribosome"/>
    <property type="evidence" value="ECO:0007669"/>
    <property type="project" value="UniProtKB-UniRule"/>
</dbReference>
<feature type="binding site" evidence="7">
    <location>
        <position position="65"/>
    </location>
    <ligand>
        <name>tRNA</name>
        <dbReference type="ChEBI" id="CHEBI:17843"/>
    </ligand>
</feature>
<evidence type="ECO:0000256" key="1">
    <source>
        <dbReference type="ARBA" id="ARBA00013260"/>
    </source>
</evidence>
<dbReference type="NCBIfam" id="TIGR00447">
    <property type="entry name" value="pth"/>
    <property type="match status" value="1"/>
</dbReference>
<sequence>MHDTQLIIGLGNPGKQYEHTRHNIGFLVVDAFTQALKLGAFSYEQKFSADVLQSGTMRIAKPLTFMNESGVAVQKLVSYFHIDPARILIVHDELDLPFGTLRLQFGRGPAGHNGVASIHTHLRTTDFWRLRIGIKPQDVDDMNPERFVVSTFTPNEAKQLLDVILQAVAAIKMIQSDGTEKTIQFLHSKTPA</sequence>
<comment type="subunit">
    <text evidence="7">Monomer.</text>
</comment>
<dbReference type="SUPFAM" id="SSF53178">
    <property type="entry name" value="Peptidyl-tRNA hydrolase-like"/>
    <property type="match status" value="1"/>
</dbReference>
<evidence type="ECO:0000256" key="4">
    <source>
        <dbReference type="ARBA" id="ARBA00022884"/>
    </source>
</evidence>
<comment type="caution">
    <text evidence="10">The sequence shown here is derived from an EMBL/GenBank/DDBJ whole genome shotgun (WGS) entry which is preliminary data.</text>
</comment>
<feature type="binding site" evidence="7">
    <location>
        <position position="17"/>
    </location>
    <ligand>
        <name>tRNA</name>
        <dbReference type="ChEBI" id="CHEBI:17843"/>
    </ligand>
</feature>
<dbReference type="InterPro" id="IPR018171">
    <property type="entry name" value="Pept_tRNA_hydro_CS"/>
</dbReference>
<dbReference type="Pfam" id="PF01195">
    <property type="entry name" value="Pept_tRNA_hydro"/>
    <property type="match status" value="1"/>
</dbReference>
<comment type="similarity">
    <text evidence="5 7 9">Belongs to the PTH family.</text>
</comment>
<dbReference type="HAMAP" id="MF_00083">
    <property type="entry name" value="Pept_tRNA_hydro_bact"/>
    <property type="match status" value="1"/>
</dbReference>
<keyword evidence="2 7" id="KW-0820">tRNA-binding</keyword>
<evidence type="ECO:0000256" key="8">
    <source>
        <dbReference type="RuleBase" id="RU000673"/>
    </source>
</evidence>
<feature type="binding site" evidence="7">
    <location>
        <position position="113"/>
    </location>
    <ligand>
        <name>tRNA</name>
        <dbReference type="ChEBI" id="CHEBI:17843"/>
    </ligand>
</feature>
<evidence type="ECO:0000256" key="2">
    <source>
        <dbReference type="ARBA" id="ARBA00022555"/>
    </source>
</evidence>
<organism evidence="10 11">
    <name type="scientific">Candidatus Kerfeldbacteria bacterium CG08_land_8_20_14_0_20_42_7</name>
    <dbReference type="NCBI Taxonomy" id="2014245"/>
    <lineage>
        <taxon>Bacteria</taxon>
        <taxon>Candidatus Kerfeldiibacteriota</taxon>
    </lineage>
</organism>
<keyword evidence="3 7" id="KW-0378">Hydrolase</keyword>
<evidence type="ECO:0000256" key="5">
    <source>
        <dbReference type="ARBA" id="ARBA00038063"/>
    </source>
</evidence>
<dbReference type="PROSITE" id="PS01195">
    <property type="entry name" value="PEPT_TRNA_HYDROL_1"/>
    <property type="match status" value="1"/>
</dbReference>
<proteinExistence type="inferred from homology"/>
<comment type="catalytic activity">
    <reaction evidence="7 8">
        <text>an N-acyl-L-alpha-aminoacyl-tRNA + H2O = an N-acyl-L-amino acid + a tRNA + H(+)</text>
        <dbReference type="Rhea" id="RHEA:54448"/>
        <dbReference type="Rhea" id="RHEA-COMP:10123"/>
        <dbReference type="Rhea" id="RHEA-COMP:13883"/>
        <dbReference type="ChEBI" id="CHEBI:15377"/>
        <dbReference type="ChEBI" id="CHEBI:15378"/>
        <dbReference type="ChEBI" id="CHEBI:59874"/>
        <dbReference type="ChEBI" id="CHEBI:78442"/>
        <dbReference type="ChEBI" id="CHEBI:138191"/>
        <dbReference type="EC" id="3.1.1.29"/>
    </reaction>
</comment>
<dbReference type="InterPro" id="IPR001328">
    <property type="entry name" value="Pept_tRNA_hydro"/>
</dbReference>
<protein>
    <recommendedName>
        <fullName evidence="6 7">Peptidyl-tRNA hydrolase</fullName>
        <shortName evidence="7">Pth</shortName>
        <ecNumber evidence="1 7">3.1.1.29</ecNumber>
    </recommendedName>
</protein>
<evidence type="ECO:0000313" key="10">
    <source>
        <dbReference type="EMBL" id="PIS41348.1"/>
    </source>
</evidence>
<comment type="function">
    <text evidence="7">Catalyzes the release of premature peptidyl moieties from peptidyl-tRNA molecules trapped in stalled 50S ribosomal subunits, and thus maintains levels of free tRNAs and 50S ribosomes.</text>
</comment>
<dbReference type="GO" id="GO:0006515">
    <property type="term" value="P:protein quality control for misfolded or incompletely synthesized proteins"/>
    <property type="evidence" value="ECO:0007669"/>
    <property type="project" value="UniProtKB-UniRule"/>
</dbReference>
<evidence type="ECO:0000256" key="9">
    <source>
        <dbReference type="RuleBase" id="RU004320"/>
    </source>
</evidence>
<evidence type="ECO:0000256" key="7">
    <source>
        <dbReference type="HAMAP-Rule" id="MF_00083"/>
    </source>
</evidence>
<evidence type="ECO:0000256" key="3">
    <source>
        <dbReference type="ARBA" id="ARBA00022801"/>
    </source>
</evidence>
<name>A0A2H0YS80_9BACT</name>
<dbReference type="AlphaFoldDB" id="A0A2H0YS80"/>